<proteinExistence type="predicted"/>
<evidence type="ECO:0000313" key="2">
    <source>
        <dbReference type="EMBL" id="KAL3682832.1"/>
    </source>
</evidence>
<gene>
    <name evidence="2" type="ORF">R1sor_000854</name>
</gene>
<dbReference type="AlphaFoldDB" id="A0ABD3GUA7"/>
<reference evidence="2 3" key="1">
    <citation type="submission" date="2024-09" db="EMBL/GenBank/DDBJ databases">
        <title>Chromosome-scale assembly of Riccia sorocarpa.</title>
        <authorList>
            <person name="Paukszto L."/>
        </authorList>
    </citation>
    <scope>NUCLEOTIDE SEQUENCE [LARGE SCALE GENOMIC DNA]</scope>
    <source>
        <strain evidence="2">LP-2024</strain>
        <tissue evidence="2">Aerial parts of the thallus</tissue>
    </source>
</reference>
<organism evidence="2 3">
    <name type="scientific">Riccia sorocarpa</name>
    <dbReference type="NCBI Taxonomy" id="122646"/>
    <lineage>
        <taxon>Eukaryota</taxon>
        <taxon>Viridiplantae</taxon>
        <taxon>Streptophyta</taxon>
        <taxon>Embryophyta</taxon>
        <taxon>Marchantiophyta</taxon>
        <taxon>Marchantiopsida</taxon>
        <taxon>Marchantiidae</taxon>
        <taxon>Marchantiales</taxon>
        <taxon>Ricciaceae</taxon>
        <taxon>Riccia</taxon>
    </lineage>
</organism>
<evidence type="ECO:0000313" key="3">
    <source>
        <dbReference type="Proteomes" id="UP001633002"/>
    </source>
</evidence>
<evidence type="ECO:0000256" key="1">
    <source>
        <dbReference type="SAM" id="MobiDB-lite"/>
    </source>
</evidence>
<protein>
    <submittedName>
        <fullName evidence="2">Uncharacterized protein</fullName>
    </submittedName>
</protein>
<keyword evidence="3" id="KW-1185">Reference proteome</keyword>
<comment type="caution">
    <text evidence="2">The sequence shown here is derived from an EMBL/GenBank/DDBJ whole genome shotgun (WGS) entry which is preliminary data.</text>
</comment>
<dbReference type="Proteomes" id="UP001633002">
    <property type="component" value="Unassembled WGS sequence"/>
</dbReference>
<accession>A0ABD3GUA7</accession>
<feature type="region of interest" description="Disordered" evidence="1">
    <location>
        <begin position="30"/>
        <end position="86"/>
    </location>
</feature>
<name>A0ABD3GUA7_9MARC</name>
<sequence length="130" mass="14346">MTMIACNSYIKLLTYVAWDKTDPTVTRMEESVNHGRGGRGAAAFSPVGHARKISDERKNRGKSGEWVSLSITSHPRLGRPSKSKSELPCHAAVGIARAQNSCHTLATGRAILYETKNRNGKEPRPRMMQL</sequence>
<dbReference type="EMBL" id="JBJQOH010000006">
    <property type="protein sequence ID" value="KAL3682832.1"/>
    <property type="molecule type" value="Genomic_DNA"/>
</dbReference>